<dbReference type="EMBL" id="KB097417">
    <property type="protein sequence ID" value="ESN97149.1"/>
    <property type="molecule type" value="Genomic_DNA"/>
</dbReference>
<dbReference type="GO" id="GO:0015031">
    <property type="term" value="P:protein transport"/>
    <property type="evidence" value="ECO:0007669"/>
    <property type="project" value="UniProtKB-KW"/>
</dbReference>
<evidence type="ECO:0000256" key="3">
    <source>
        <dbReference type="ARBA" id="ARBA00022483"/>
    </source>
</evidence>
<dbReference type="OrthoDB" id="26242at2759"/>
<dbReference type="GeneID" id="20212584"/>
<protein>
    <recommendedName>
        <fullName evidence="4">Exocyst complex component 2</fullName>
    </recommendedName>
</protein>
<reference evidence="7" key="3">
    <citation type="submission" date="2015-06" db="UniProtKB">
        <authorList>
            <consortium name="EnsemblMetazoa"/>
        </authorList>
    </citation>
    <scope>IDENTIFICATION</scope>
</reference>
<comment type="subunit">
    <text evidence="4">Component of the exocyst complex.</text>
</comment>
<evidence type="ECO:0000313" key="7">
    <source>
        <dbReference type="EnsemblMetazoa" id="HelroP193280"/>
    </source>
</evidence>
<dbReference type="eggNOG" id="KOG2347">
    <property type="taxonomic scope" value="Eukaryota"/>
</dbReference>
<keyword evidence="3 4" id="KW-0268">Exocytosis</keyword>
<dbReference type="Pfam" id="PF15469">
    <property type="entry name" value="Sec5"/>
    <property type="match status" value="1"/>
</dbReference>
<dbReference type="AlphaFoldDB" id="T1FUT8"/>
<dbReference type="HOGENOM" id="CLU_1355976_0_0_1"/>
<evidence type="ECO:0000313" key="6">
    <source>
        <dbReference type="EMBL" id="ESN97149.1"/>
    </source>
</evidence>
<dbReference type="PANTHER" id="PTHR13043:SF1">
    <property type="entry name" value="EXOCYST COMPLEX COMPONENT 2"/>
    <property type="match status" value="1"/>
</dbReference>
<dbReference type="InterPro" id="IPR029175">
    <property type="entry name" value="EXOC2/Sec5"/>
</dbReference>
<dbReference type="GO" id="GO:0006887">
    <property type="term" value="P:exocytosis"/>
    <property type="evidence" value="ECO:0007669"/>
    <property type="project" value="UniProtKB-KW"/>
</dbReference>
<name>T1FUT8_HELRO</name>
<dbReference type="OMA" id="NCTHTRE"/>
<dbReference type="EMBL" id="AMQM01006350">
    <property type="status" value="NOT_ANNOTATED_CDS"/>
    <property type="molecule type" value="Genomic_DNA"/>
</dbReference>
<dbReference type="InParanoid" id="T1FUT8"/>
<reference evidence="6 8" key="2">
    <citation type="journal article" date="2013" name="Nature">
        <title>Insights into bilaterian evolution from three spiralian genomes.</title>
        <authorList>
            <person name="Simakov O."/>
            <person name="Marletaz F."/>
            <person name="Cho S.J."/>
            <person name="Edsinger-Gonzales E."/>
            <person name="Havlak P."/>
            <person name="Hellsten U."/>
            <person name="Kuo D.H."/>
            <person name="Larsson T."/>
            <person name="Lv J."/>
            <person name="Arendt D."/>
            <person name="Savage R."/>
            <person name="Osoegawa K."/>
            <person name="de Jong P."/>
            <person name="Grimwood J."/>
            <person name="Chapman J.A."/>
            <person name="Shapiro H."/>
            <person name="Aerts A."/>
            <person name="Otillar R.P."/>
            <person name="Terry A.Y."/>
            <person name="Boore J.L."/>
            <person name="Grigoriev I.V."/>
            <person name="Lindberg D.R."/>
            <person name="Seaver E.C."/>
            <person name="Weisblat D.A."/>
            <person name="Putnam N.H."/>
            <person name="Rokhsar D.S."/>
        </authorList>
    </citation>
    <scope>NUCLEOTIDE SEQUENCE</scope>
</reference>
<dbReference type="GO" id="GO:0000145">
    <property type="term" value="C:exocyst"/>
    <property type="evidence" value="ECO:0007669"/>
    <property type="project" value="UniProtKB-UniRule"/>
</dbReference>
<dbReference type="GO" id="GO:0006893">
    <property type="term" value="P:Golgi to plasma membrane transport"/>
    <property type="evidence" value="ECO:0007669"/>
    <property type="project" value="UniProtKB-UniRule"/>
</dbReference>
<evidence type="ECO:0000313" key="8">
    <source>
        <dbReference type="Proteomes" id="UP000015101"/>
    </source>
</evidence>
<comment type="function">
    <text evidence="4">Component of the exocyst complex involved in the docking of exocytic vesicles with fusion sites on the plasma membrane.</text>
</comment>
<proteinExistence type="inferred from homology"/>
<dbReference type="EnsemblMetazoa" id="HelroT193280">
    <property type="protein sequence ID" value="HelroP193280"/>
    <property type="gene ID" value="HelroG193280"/>
</dbReference>
<dbReference type="PANTHER" id="PTHR13043">
    <property type="entry name" value="EXOCYST COMPLEX COMPONENT SEC5"/>
    <property type="match status" value="1"/>
</dbReference>
<sequence length="202" mass="23451">MNNCSLTSELVIPRLVDLMKRYGYPIDQNLLPTIADVYRRLDDQLFHNYIEERTNPIIGSLERNMYAGKFSWSSCTPPCEVRAYIKECIFSFIQVHAELYSTGPMYIKRVLTSIVEATMEELTRLMQCITHFNNNGAAQARLDLCAFGMSIYAFENIKTKQFMKEALKCIPELNAEQRGLNEKLILTFRNHMKLHLECFKST</sequence>
<dbReference type="Proteomes" id="UP000015101">
    <property type="component" value="Unassembled WGS sequence"/>
</dbReference>
<accession>T1FUT8</accession>
<evidence type="ECO:0000256" key="4">
    <source>
        <dbReference type="RuleBase" id="RU365069"/>
    </source>
</evidence>
<keyword evidence="8" id="KW-1185">Reference proteome</keyword>
<dbReference type="KEGG" id="hro:HELRODRAFT_193280"/>
<dbReference type="RefSeq" id="XP_009024648.1">
    <property type="nucleotide sequence ID" value="XM_009026400.1"/>
</dbReference>
<dbReference type="CTD" id="20212584"/>
<reference evidence="8" key="1">
    <citation type="submission" date="2012-12" db="EMBL/GenBank/DDBJ databases">
        <authorList>
            <person name="Hellsten U."/>
            <person name="Grimwood J."/>
            <person name="Chapman J.A."/>
            <person name="Shapiro H."/>
            <person name="Aerts A."/>
            <person name="Otillar R.P."/>
            <person name="Terry A.Y."/>
            <person name="Boore J.L."/>
            <person name="Simakov O."/>
            <person name="Marletaz F."/>
            <person name="Cho S.-J."/>
            <person name="Edsinger-Gonzales E."/>
            <person name="Havlak P."/>
            <person name="Kuo D.-H."/>
            <person name="Larsson T."/>
            <person name="Lv J."/>
            <person name="Arendt D."/>
            <person name="Savage R."/>
            <person name="Osoegawa K."/>
            <person name="de Jong P."/>
            <person name="Lindberg D.R."/>
            <person name="Seaver E.C."/>
            <person name="Weisblat D.A."/>
            <person name="Putnam N.H."/>
            <person name="Grigoriev I.V."/>
            <person name="Rokhsar D.S."/>
        </authorList>
    </citation>
    <scope>NUCLEOTIDE SEQUENCE</scope>
</reference>
<feature type="domain" description="Exocyst complex component EXOC2/Sec5 N-terminal" evidence="5">
    <location>
        <begin position="1"/>
        <end position="199"/>
    </location>
</feature>
<keyword evidence="2 4" id="KW-0813">Transport</keyword>
<keyword evidence="4" id="KW-0653">Protein transport</keyword>
<organism evidence="7 8">
    <name type="scientific">Helobdella robusta</name>
    <name type="common">Californian leech</name>
    <dbReference type="NCBI Taxonomy" id="6412"/>
    <lineage>
        <taxon>Eukaryota</taxon>
        <taxon>Metazoa</taxon>
        <taxon>Spiralia</taxon>
        <taxon>Lophotrochozoa</taxon>
        <taxon>Annelida</taxon>
        <taxon>Clitellata</taxon>
        <taxon>Hirudinea</taxon>
        <taxon>Rhynchobdellida</taxon>
        <taxon>Glossiphoniidae</taxon>
        <taxon>Helobdella</taxon>
    </lineage>
</organism>
<evidence type="ECO:0000259" key="5">
    <source>
        <dbReference type="Pfam" id="PF15469"/>
    </source>
</evidence>
<comment type="similarity">
    <text evidence="1 4">Belongs to the SEC5 family.</text>
</comment>
<dbReference type="STRING" id="6412.T1FUT8"/>
<evidence type="ECO:0000256" key="2">
    <source>
        <dbReference type="ARBA" id="ARBA00022448"/>
    </source>
</evidence>
<dbReference type="InterPro" id="IPR039481">
    <property type="entry name" value="EXOC2/Sec5_N_dom"/>
</dbReference>
<evidence type="ECO:0000256" key="1">
    <source>
        <dbReference type="ARBA" id="ARBA00010578"/>
    </source>
</evidence>
<gene>
    <name evidence="7" type="primary">20212584</name>
    <name evidence="6" type="ORF">HELRODRAFT_193280</name>
</gene>